<keyword evidence="3" id="KW-1185">Reference proteome</keyword>
<protein>
    <submittedName>
        <fullName evidence="2">Uncharacterized protein</fullName>
    </submittedName>
</protein>
<proteinExistence type="predicted"/>
<sequence>SNARTVKAVIGFLTDLSPLVSGYAVTLDFSGVFDVVAQLCAESLYANDPVFSRVVVTQICAPALAACEQAASEKLLFSLPCRSALVALVAQAIALRGADVIGELVQRKPSYEFLAGFILPLVLALKTGEQAASGGVRTEPWHREAHANTWVRLLVYSMAACQQPESDTRDRAKSPDRRRSATAVNKSPVTTFVAALQVVKVILIRGQADLSSCLPSIWSRVALFLKTTLEEGSASFALRAARDFSPSSSPFGSPRSSSQFDHGELMPNSLSAYLILLDRGARSQQKVVALNQELRQYTNNASPSRRVSTAFSKPRRRSTLPSPEASPRLSPTQSFTNISHPSVLSLDTGRLAGYYQPSSPHDVRGAGRIIHLGPVTKPDVRRSVSPAGGRIRMMAKSTKIRSLVLVQATYRRVRLVQTAMGYDRELLPGAENPGEDSVPTWTHAQALDAVVRETKGLMEEFEEAFWSAADDLVVVDPDHSMASM</sequence>
<feature type="non-terminal residue" evidence="2">
    <location>
        <position position="1"/>
    </location>
</feature>
<organism evidence="2 3">
    <name type="scientific">Mycena metata</name>
    <dbReference type="NCBI Taxonomy" id="1033252"/>
    <lineage>
        <taxon>Eukaryota</taxon>
        <taxon>Fungi</taxon>
        <taxon>Dikarya</taxon>
        <taxon>Basidiomycota</taxon>
        <taxon>Agaricomycotina</taxon>
        <taxon>Agaricomycetes</taxon>
        <taxon>Agaricomycetidae</taxon>
        <taxon>Agaricales</taxon>
        <taxon>Marasmiineae</taxon>
        <taxon>Mycenaceae</taxon>
        <taxon>Mycena</taxon>
    </lineage>
</organism>
<dbReference type="EMBL" id="JARKIB010000007">
    <property type="protein sequence ID" value="KAJ7778076.1"/>
    <property type="molecule type" value="Genomic_DNA"/>
</dbReference>
<evidence type="ECO:0000256" key="1">
    <source>
        <dbReference type="SAM" id="MobiDB-lite"/>
    </source>
</evidence>
<evidence type="ECO:0000313" key="3">
    <source>
        <dbReference type="Proteomes" id="UP001215598"/>
    </source>
</evidence>
<name>A0AAD7NWL3_9AGAR</name>
<dbReference type="Proteomes" id="UP001215598">
    <property type="component" value="Unassembled WGS sequence"/>
</dbReference>
<reference evidence="2" key="1">
    <citation type="submission" date="2023-03" db="EMBL/GenBank/DDBJ databases">
        <title>Massive genome expansion in bonnet fungi (Mycena s.s.) driven by repeated elements and novel gene families across ecological guilds.</title>
        <authorList>
            <consortium name="Lawrence Berkeley National Laboratory"/>
            <person name="Harder C.B."/>
            <person name="Miyauchi S."/>
            <person name="Viragh M."/>
            <person name="Kuo A."/>
            <person name="Thoen E."/>
            <person name="Andreopoulos B."/>
            <person name="Lu D."/>
            <person name="Skrede I."/>
            <person name="Drula E."/>
            <person name="Henrissat B."/>
            <person name="Morin E."/>
            <person name="Kohler A."/>
            <person name="Barry K."/>
            <person name="LaButti K."/>
            <person name="Morin E."/>
            <person name="Salamov A."/>
            <person name="Lipzen A."/>
            <person name="Mereny Z."/>
            <person name="Hegedus B."/>
            <person name="Baldrian P."/>
            <person name="Stursova M."/>
            <person name="Weitz H."/>
            <person name="Taylor A."/>
            <person name="Grigoriev I.V."/>
            <person name="Nagy L.G."/>
            <person name="Martin F."/>
            <person name="Kauserud H."/>
        </authorList>
    </citation>
    <scope>NUCLEOTIDE SEQUENCE</scope>
    <source>
        <strain evidence="2">CBHHK182m</strain>
    </source>
</reference>
<dbReference type="AlphaFoldDB" id="A0AAD7NWL3"/>
<accession>A0AAD7NWL3</accession>
<gene>
    <name evidence="2" type="ORF">B0H16DRAFT_1845916</name>
</gene>
<feature type="compositionally biased region" description="Basic and acidic residues" evidence="1">
    <location>
        <begin position="166"/>
        <end position="179"/>
    </location>
</feature>
<feature type="region of interest" description="Disordered" evidence="1">
    <location>
        <begin position="299"/>
        <end position="340"/>
    </location>
</feature>
<feature type="region of interest" description="Disordered" evidence="1">
    <location>
        <begin position="164"/>
        <end position="183"/>
    </location>
</feature>
<feature type="compositionally biased region" description="Polar residues" evidence="1">
    <location>
        <begin position="329"/>
        <end position="340"/>
    </location>
</feature>
<feature type="compositionally biased region" description="Polar residues" evidence="1">
    <location>
        <begin position="299"/>
        <end position="311"/>
    </location>
</feature>
<comment type="caution">
    <text evidence="2">The sequence shown here is derived from an EMBL/GenBank/DDBJ whole genome shotgun (WGS) entry which is preliminary data.</text>
</comment>
<evidence type="ECO:0000313" key="2">
    <source>
        <dbReference type="EMBL" id="KAJ7778076.1"/>
    </source>
</evidence>